<evidence type="ECO:0000256" key="5">
    <source>
        <dbReference type="ARBA" id="ARBA00022741"/>
    </source>
</evidence>
<dbReference type="PROSITE" id="PS50146">
    <property type="entry name" value="DAGK"/>
    <property type="match status" value="1"/>
</dbReference>
<dbReference type="InterPro" id="IPR017438">
    <property type="entry name" value="ATP-NAD_kinase_N"/>
</dbReference>
<dbReference type="Gene3D" id="2.60.200.40">
    <property type="match status" value="1"/>
</dbReference>
<dbReference type="EMBL" id="FNFE01000002">
    <property type="protein sequence ID" value="SDJ98587.1"/>
    <property type="molecule type" value="Genomic_DNA"/>
</dbReference>
<keyword evidence="9" id="KW-0443">Lipid metabolism</keyword>
<keyword evidence="3" id="KW-0808">Transferase</keyword>
<evidence type="ECO:0000259" key="12">
    <source>
        <dbReference type="PROSITE" id="PS50146"/>
    </source>
</evidence>
<evidence type="ECO:0000256" key="3">
    <source>
        <dbReference type="ARBA" id="ARBA00022679"/>
    </source>
</evidence>
<dbReference type="RefSeq" id="WP_090305256.1">
    <property type="nucleotide sequence ID" value="NZ_FNFE01000002.1"/>
</dbReference>
<organism evidence="13 14">
    <name type="scientific">Natronorubrum texcoconense</name>
    <dbReference type="NCBI Taxonomy" id="1095776"/>
    <lineage>
        <taxon>Archaea</taxon>
        <taxon>Methanobacteriati</taxon>
        <taxon>Methanobacteriota</taxon>
        <taxon>Stenosarchaea group</taxon>
        <taxon>Halobacteria</taxon>
        <taxon>Halobacteriales</taxon>
        <taxon>Natrialbaceae</taxon>
        <taxon>Natronorubrum</taxon>
    </lineage>
</organism>
<dbReference type="GO" id="GO:0005524">
    <property type="term" value="F:ATP binding"/>
    <property type="evidence" value="ECO:0007669"/>
    <property type="project" value="UniProtKB-KW"/>
</dbReference>
<evidence type="ECO:0000256" key="4">
    <source>
        <dbReference type="ARBA" id="ARBA00022723"/>
    </source>
</evidence>
<dbReference type="SMART" id="SM00046">
    <property type="entry name" value="DAGKc"/>
    <property type="match status" value="1"/>
</dbReference>
<accession>A0A1G8Y7F9</accession>
<keyword evidence="11" id="KW-1208">Phospholipid metabolism</keyword>
<dbReference type="GO" id="GO:0005886">
    <property type="term" value="C:plasma membrane"/>
    <property type="evidence" value="ECO:0007669"/>
    <property type="project" value="TreeGrafter"/>
</dbReference>
<dbReference type="InterPro" id="IPR050187">
    <property type="entry name" value="Lipid_Phosphate_FormReg"/>
</dbReference>
<dbReference type="Pfam" id="PF00781">
    <property type="entry name" value="DAGK_cat"/>
    <property type="match status" value="1"/>
</dbReference>
<dbReference type="PANTHER" id="PTHR12358">
    <property type="entry name" value="SPHINGOSINE KINASE"/>
    <property type="match status" value="1"/>
</dbReference>
<keyword evidence="5" id="KW-0547">Nucleotide-binding</keyword>
<dbReference type="InterPro" id="IPR016064">
    <property type="entry name" value="NAD/diacylglycerol_kinase_sf"/>
</dbReference>
<dbReference type="AlphaFoldDB" id="A0A1G8Y7F9"/>
<dbReference type="GO" id="GO:0004143">
    <property type="term" value="F:ATP-dependent diacylglycerol kinase activity"/>
    <property type="evidence" value="ECO:0007669"/>
    <property type="project" value="TreeGrafter"/>
</dbReference>
<keyword evidence="4" id="KW-0479">Metal-binding</keyword>
<dbReference type="SUPFAM" id="SSF111331">
    <property type="entry name" value="NAD kinase/diacylglycerol kinase-like"/>
    <property type="match status" value="1"/>
</dbReference>
<evidence type="ECO:0000313" key="14">
    <source>
        <dbReference type="Proteomes" id="UP000198882"/>
    </source>
</evidence>
<keyword evidence="2" id="KW-0444">Lipid biosynthesis</keyword>
<dbReference type="InterPro" id="IPR001206">
    <property type="entry name" value="Diacylglycerol_kinase_cat_dom"/>
</dbReference>
<evidence type="ECO:0000313" key="13">
    <source>
        <dbReference type="EMBL" id="SDJ98587.1"/>
    </source>
</evidence>
<evidence type="ECO:0000256" key="1">
    <source>
        <dbReference type="ARBA" id="ARBA00001946"/>
    </source>
</evidence>
<reference evidence="14" key="1">
    <citation type="submission" date="2016-10" db="EMBL/GenBank/DDBJ databases">
        <authorList>
            <person name="Varghese N."/>
            <person name="Submissions S."/>
        </authorList>
    </citation>
    <scope>NUCLEOTIDE SEQUENCE [LARGE SCALE GENOMIC DNA]</scope>
    <source>
        <strain evidence="14">B4,CECT 8067,JCM 17497</strain>
    </source>
</reference>
<evidence type="ECO:0000256" key="8">
    <source>
        <dbReference type="ARBA" id="ARBA00022842"/>
    </source>
</evidence>
<keyword evidence="7" id="KW-0067">ATP-binding</keyword>
<feature type="domain" description="DAGKc" evidence="12">
    <location>
        <begin position="31"/>
        <end position="132"/>
    </location>
</feature>
<dbReference type="Proteomes" id="UP000198882">
    <property type="component" value="Unassembled WGS sequence"/>
</dbReference>
<keyword evidence="8" id="KW-0460">Magnesium</keyword>
<evidence type="ECO:0000256" key="11">
    <source>
        <dbReference type="ARBA" id="ARBA00023264"/>
    </source>
</evidence>
<sequence length="329" mass="34843">MSRRGDEESVLICNPVSGSEDHVDRITTLARDRGFRIELTENAGDATRLARKVAANGARLVAAAGGDGTINEVVNGLVDADALEGTTLAVVPVGTGNNFASNIGVESIDDAFEVIETGRRRRIDLGVANGRAFVNSCVGGVTAEASGVTSSEEKRTWGVLAYVGKTLETVSSFESLPLRAVLENGNTGGEAHPASTNETDRTRVWTGDAMFVLVGNCRRFTTARRAQANVEDGLFEVTIVEDASTIDLVTEAALGSFFDRDQTHIVRQRVPSVTVESRRSGPIEYSLDGELLEAETLEVTTHAGALEVAVGADYRIDPDGNGVDDSESA</sequence>
<dbReference type="Gene3D" id="3.40.50.10330">
    <property type="entry name" value="Probable inorganic polyphosphate/atp-NAD kinase, domain 1"/>
    <property type="match status" value="1"/>
</dbReference>
<evidence type="ECO:0000256" key="7">
    <source>
        <dbReference type="ARBA" id="ARBA00022840"/>
    </source>
</evidence>
<keyword evidence="14" id="KW-1185">Reference proteome</keyword>
<dbReference type="GO" id="GO:0008654">
    <property type="term" value="P:phospholipid biosynthetic process"/>
    <property type="evidence" value="ECO:0007669"/>
    <property type="project" value="UniProtKB-KW"/>
</dbReference>
<comment type="cofactor">
    <cofactor evidence="1">
        <name>Mg(2+)</name>
        <dbReference type="ChEBI" id="CHEBI:18420"/>
    </cofactor>
</comment>
<dbReference type="GO" id="GO:0046872">
    <property type="term" value="F:metal ion binding"/>
    <property type="evidence" value="ECO:0007669"/>
    <property type="project" value="UniProtKB-KW"/>
</dbReference>
<protein>
    <submittedName>
        <fullName evidence="13">Lipid kinase, YegS/Rv2252/BmrU family</fullName>
    </submittedName>
</protein>
<dbReference type="NCBIfam" id="TIGR00147">
    <property type="entry name" value="YegS/Rv2252/BmrU family lipid kinase"/>
    <property type="match status" value="1"/>
</dbReference>
<dbReference type="Pfam" id="PF19279">
    <property type="entry name" value="YegS_C"/>
    <property type="match status" value="1"/>
</dbReference>
<dbReference type="PANTHER" id="PTHR12358:SF106">
    <property type="entry name" value="LIPID KINASE YEGS"/>
    <property type="match status" value="1"/>
</dbReference>
<keyword evidence="10" id="KW-0594">Phospholipid biosynthesis</keyword>
<evidence type="ECO:0000256" key="6">
    <source>
        <dbReference type="ARBA" id="ARBA00022777"/>
    </source>
</evidence>
<evidence type="ECO:0000256" key="9">
    <source>
        <dbReference type="ARBA" id="ARBA00023098"/>
    </source>
</evidence>
<evidence type="ECO:0000256" key="10">
    <source>
        <dbReference type="ARBA" id="ARBA00023209"/>
    </source>
</evidence>
<keyword evidence="6 13" id="KW-0418">Kinase</keyword>
<dbReference type="STRING" id="1095776.SAMN04515672_2049"/>
<evidence type="ECO:0000256" key="2">
    <source>
        <dbReference type="ARBA" id="ARBA00022516"/>
    </source>
</evidence>
<name>A0A1G8Y7F9_9EURY</name>
<dbReference type="InterPro" id="IPR005218">
    <property type="entry name" value="Diacylglycerol/lipid_kinase"/>
</dbReference>
<proteinExistence type="predicted"/>
<dbReference type="InterPro" id="IPR045540">
    <property type="entry name" value="YegS/DAGK_C"/>
</dbReference>
<dbReference type="OrthoDB" id="57577at2157"/>
<gene>
    <name evidence="13" type="ORF">SAMN04515672_2049</name>
</gene>